<reference evidence="2 3" key="1">
    <citation type="submission" date="2017-03" db="EMBL/GenBank/DDBJ databases">
        <title>Genomes of endolithic fungi from Antarctica.</title>
        <authorList>
            <person name="Coleine C."/>
            <person name="Masonjones S."/>
            <person name="Stajich J.E."/>
        </authorList>
    </citation>
    <scope>NUCLEOTIDE SEQUENCE [LARGE SCALE GENOMIC DNA]</scope>
    <source>
        <strain evidence="2 3">CCFEE 5184</strain>
    </source>
</reference>
<feature type="region of interest" description="Disordered" evidence="1">
    <location>
        <begin position="156"/>
        <end position="184"/>
    </location>
</feature>
<feature type="region of interest" description="Disordered" evidence="1">
    <location>
        <begin position="985"/>
        <end position="1059"/>
    </location>
</feature>
<feature type="compositionally biased region" description="Gly residues" evidence="1">
    <location>
        <begin position="947"/>
        <end position="964"/>
    </location>
</feature>
<feature type="compositionally biased region" description="Gly residues" evidence="1">
    <location>
        <begin position="1271"/>
        <end position="1285"/>
    </location>
</feature>
<dbReference type="EMBL" id="NAJQ01000417">
    <property type="protein sequence ID" value="TKA70033.1"/>
    <property type="molecule type" value="Genomic_DNA"/>
</dbReference>
<feature type="compositionally biased region" description="Basic and acidic residues" evidence="1">
    <location>
        <begin position="794"/>
        <end position="820"/>
    </location>
</feature>
<feature type="region of interest" description="Disordered" evidence="1">
    <location>
        <begin position="935"/>
        <end position="964"/>
    </location>
</feature>
<sequence>MPTLKQINCSIELGSSNAKMKEYGARYSDGAVETFIAVPETKMPFYIHLQTKGYIAPGLAAFVFMDGQYQCNRNRLRLRLPEDGVDPSQYEIDFFMRQKEEKAADGRFVGREWTFTQLNTTTADKAATLNPNFLQNVGTIEVVVLRCKSEGEYVHTPQASRSKIEYPHSRKQSNASAAKQKGATPAESFAEDMFGLFDGVNDGFEVGATLQPIISFDGTNDLPDHVQKSVRPYGWTATVPGQENVSFDFQSANINHQPSEFGARGGHRDDIPSAYGVAAPPQGSTYAGPSTEVMEAEMRAEDMAKMQLAHQTGQLDGQAGNVSINQTQLPDRAANDMKGDKYLGLKGDSRAQYKAHLRSQGYSVSESAVTREQPPYFNPQPAEVNRQPAGFNRQPADFNRQPADLNNQHMAYQNAYQNPHGPTIAEGMANRQAYAQPQQAPVFNSKTEVAPYKPQSKKAHEASVPHPNVYLDPQGNVTVDNEFVAAGDVDALLAGLMKVHKNLERKIIANQVAFEAIPSGHPDKGPNRQEAEELYATSKRNEKIFNRISSAVGDAKRKAAAEAAKVNTGGGGDLTAQLRARQDAQLQGQVQATAQAEAGNGGFQQVGEGIVGGGASYDQNLQQPQSQQEQKTPKNAGDWGAPDKQNNTADNGWGVGQQDKKNGEVGNGWGGGQQGNSGGWGGEAQKGGKSDNWKGSASHRSSRSVSNKSWGNDQGNHNGGDGGWGAASNNGNDDGGGGGSGWGGQEQQATPRASASQAGGWGDGAQQATPRASAPRFSGYDPATPTPASKAKPHWLDWKQAPAEHELSDPNTKKKREEPRPVYQYPAPQLPAVPEGKTNEVSHAVQPGKGADYSHRCHRPNYMDEMAAPYAVFSFKYRSKKALEKILKRDVAADTDAVVAQAEKEKLLSMPRDRLVEELMKMKSPQLGGQMLAIKSSAEEKDESAGQGWGGGSGKAASAAGGGWNDGSNKGDNYGAHDGGWGANGGGAGGWGAQSNKGGPKKPASNGGGWGDDNKQNGGTTAWDQNANHANTNAGGRNTTPAAGGGWDGGNDSNNAKAQTPAVKHGYTPIVKDFAYAQPQPDAHKTQVDNPNQGHGQLTEPQLQVFSSDEEANYRSGAPSMATGFTRSEKDHTFDGNKEFLHGAGGGGMRGIDRGGMNRGGMNRGRRSRGGMNRGGVAFATPQHDAGAGYDLTGQMGYTPGNRGGDGYLSARGRGGRGGIARAGGDAMEAGQGYGGNAVDMPEMTSLEAAVAKRNDLLEKLKVLRALGGGGGGGGAAGAGQGPGYDGHEMSAGMPGGLVGGQVPGRMESDPMKKWEDGEVSNKVGNW</sequence>
<feature type="compositionally biased region" description="Gly residues" evidence="1">
    <location>
        <begin position="733"/>
        <end position="744"/>
    </location>
</feature>
<dbReference type="Proteomes" id="UP000309340">
    <property type="component" value="Unassembled WGS sequence"/>
</dbReference>
<feature type="compositionally biased region" description="Basic and acidic residues" evidence="1">
    <location>
        <begin position="1307"/>
        <end position="1317"/>
    </location>
</feature>
<feature type="compositionally biased region" description="Gly residues" evidence="1">
    <location>
        <begin position="599"/>
        <end position="615"/>
    </location>
</feature>
<feature type="region of interest" description="Disordered" evidence="1">
    <location>
        <begin position="599"/>
        <end position="853"/>
    </location>
</feature>
<organism evidence="2 3">
    <name type="scientific">Friedmanniomyces simplex</name>
    <dbReference type="NCBI Taxonomy" id="329884"/>
    <lineage>
        <taxon>Eukaryota</taxon>
        <taxon>Fungi</taxon>
        <taxon>Dikarya</taxon>
        <taxon>Ascomycota</taxon>
        <taxon>Pezizomycotina</taxon>
        <taxon>Dothideomycetes</taxon>
        <taxon>Dothideomycetidae</taxon>
        <taxon>Mycosphaerellales</taxon>
        <taxon>Teratosphaeriaceae</taxon>
        <taxon>Friedmanniomyces</taxon>
    </lineage>
</organism>
<gene>
    <name evidence="2" type="ORF">B0A55_09078</name>
</gene>
<feature type="region of interest" description="Disordered" evidence="1">
    <location>
        <begin position="1271"/>
        <end position="1327"/>
    </location>
</feature>
<proteinExistence type="predicted"/>
<feature type="compositionally biased region" description="Low complexity" evidence="1">
    <location>
        <begin position="753"/>
        <end position="768"/>
    </location>
</feature>
<evidence type="ECO:0000256" key="1">
    <source>
        <dbReference type="SAM" id="MobiDB-lite"/>
    </source>
</evidence>
<keyword evidence="3" id="KW-1185">Reference proteome</keyword>
<evidence type="ECO:0000313" key="2">
    <source>
        <dbReference type="EMBL" id="TKA70033.1"/>
    </source>
</evidence>
<feature type="compositionally biased region" description="Basic and acidic residues" evidence="1">
    <location>
        <begin position="1127"/>
        <end position="1141"/>
    </location>
</feature>
<comment type="caution">
    <text evidence="2">The sequence shown here is derived from an EMBL/GenBank/DDBJ whole genome shotgun (WGS) entry which is preliminary data.</text>
</comment>
<name>A0A4U0X4T2_9PEZI</name>
<feature type="compositionally biased region" description="Gly residues" evidence="1">
    <location>
        <begin position="665"/>
        <end position="685"/>
    </location>
</feature>
<protein>
    <submittedName>
        <fullName evidence="2">Uncharacterized protein</fullName>
    </submittedName>
</protein>
<feature type="compositionally biased region" description="Polar residues" evidence="1">
    <location>
        <begin position="1016"/>
        <end position="1041"/>
    </location>
</feature>
<dbReference type="STRING" id="329884.A0A4U0X4T2"/>
<dbReference type="OrthoDB" id="5423516at2759"/>
<feature type="compositionally biased region" description="Low complexity" evidence="1">
    <location>
        <begin position="619"/>
        <end position="630"/>
    </location>
</feature>
<feature type="compositionally biased region" description="Gly residues" evidence="1">
    <location>
        <begin position="1294"/>
        <end position="1303"/>
    </location>
</feature>
<evidence type="ECO:0000313" key="3">
    <source>
        <dbReference type="Proteomes" id="UP000309340"/>
    </source>
</evidence>
<feature type="compositionally biased region" description="Low complexity" evidence="1">
    <location>
        <begin position="693"/>
        <end position="716"/>
    </location>
</feature>
<feature type="region of interest" description="Disordered" evidence="1">
    <location>
        <begin position="1114"/>
        <end position="1172"/>
    </location>
</feature>
<accession>A0A4U0X4T2</accession>